<organism evidence="1 2">
    <name type="scientific">Rhizophagus clarus</name>
    <dbReference type="NCBI Taxonomy" id="94130"/>
    <lineage>
        <taxon>Eukaryota</taxon>
        <taxon>Fungi</taxon>
        <taxon>Fungi incertae sedis</taxon>
        <taxon>Mucoromycota</taxon>
        <taxon>Glomeromycotina</taxon>
        <taxon>Glomeromycetes</taxon>
        <taxon>Glomerales</taxon>
        <taxon>Glomeraceae</taxon>
        <taxon>Rhizophagus</taxon>
    </lineage>
</organism>
<proteinExistence type="predicted"/>
<dbReference type="AlphaFoldDB" id="A0A2Z6QHZ9"/>
<dbReference type="EMBL" id="BEXD01000720">
    <property type="protein sequence ID" value="GBB89680.1"/>
    <property type="molecule type" value="Genomic_DNA"/>
</dbReference>
<gene>
    <name evidence="1" type="ORF">RclHR1_16460004</name>
</gene>
<name>A0A2Z6QHZ9_9GLOM</name>
<accession>A0A2Z6QHZ9</accession>
<evidence type="ECO:0000313" key="2">
    <source>
        <dbReference type="Proteomes" id="UP000247702"/>
    </source>
</evidence>
<dbReference type="Proteomes" id="UP000247702">
    <property type="component" value="Unassembled WGS sequence"/>
</dbReference>
<evidence type="ECO:0000313" key="1">
    <source>
        <dbReference type="EMBL" id="GBB89680.1"/>
    </source>
</evidence>
<comment type="caution">
    <text evidence="1">The sequence shown here is derived from an EMBL/GenBank/DDBJ whole genome shotgun (WGS) entry which is preliminary data.</text>
</comment>
<sequence>MLKQCWHVGRLAGVDRWPWPKRPKKFWPRPNANKVLISYLAIFHAKKVLAAAKCQHCAKVTALDFNRSRDVTNCDIADIRLKREQFSYGLTTS</sequence>
<protein>
    <submittedName>
        <fullName evidence="1">Uncharacterized protein</fullName>
    </submittedName>
</protein>
<reference evidence="1 2" key="1">
    <citation type="submission" date="2017-11" db="EMBL/GenBank/DDBJ databases">
        <title>The genome of Rhizophagus clarus HR1 reveals common genetic basis of auxotrophy among arbuscular mycorrhizal fungi.</title>
        <authorList>
            <person name="Kobayashi Y."/>
        </authorList>
    </citation>
    <scope>NUCLEOTIDE SEQUENCE [LARGE SCALE GENOMIC DNA]</scope>
    <source>
        <strain evidence="1 2">HR1</strain>
    </source>
</reference>
<keyword evidence="2" id="KW-1185">Reference proteome</keyword>